<gene>
    <name evidence="1" type="ORF">KC19_4G117200</name>
</gene>
<comment type="caution">
    <text evidence="1">The sequence shown here is derived from an EMBL/GenBank/DDBJ whole genome shotgun (WGS) entry which is preliminary data.</text>
</comment>
<name>A0A8T0IB16_CERPU</name>
<proteinExistence type="predicted"/>
<dbReference type="AlphaFoldDB" id="A0A8T0IB16"/>
<dbReference type="EMBL" id="CM026424">
    <property type="protein sequence ID" value="KAG0579693.1"/>
    <property type="molecule type" value="Genomic_DNA"/>
</dbReference>
<evidence type="ECO:0000313" key="2">
    <source>
        <dbReference type="Proteomes" id="UP000822688"/>
    </source>
</evidence>
<protein>
    <submittedName>
        <fullName evidence="1">Uncharacterized protein</fullName>
    </submittedName>
</protein>
<accession>A0A8T0IB16</accession>
<reference evidence="1" key="1">
    <citation type="submission" date="2020-06" db="EMBL/GenBank/DDBJ databases">
        <title>WGS assembly of Ceratodon purpureus strain R40.</title>
        <authorList>
            <person name="Carey S.B."/>
            <person name="Jenkins J."/>
            <person name="Shu S."/>
            <person name="Lovell J.T."/>
            <person name="Sreedasyam A."/>
            <person name="Maumus F."/>
            <person name="Tiley G.P."/>
            <person name="Fernandez-Pozo N."/>
            <person name="Barry K."/>
            <person name="Chen C."/>
            <person name="Wang M."/>
            <person name="Lipzen A."/>
            <person name="Daum C."/>
            <person name="Saski C.A."/>
            <person name="Payton A.C."/>
            <person name="Mcbreen J.C."/>
            <person name="Conrad R.E."/>
            <person name="Kollar L.M."/>
            <person name="Olsson S."/>
            <person name="Huttunen S."/>
            <person name="Landis J.B."/>
            <person name="Wickett N.J."/>
            <person name="Johnson M.G."/>
            <person name="Rensing S.A."/>
            <person name="Grimwood J."/>
            <person name="Schmutz J."/>
            <person name="Mcdaniel S.F."/>
        </authorList>
    </citation>
    <scope>NUCLEOTIDE SEQUENCE</scope>
    <source>
        <strain evidence="1">R40</strain>
    </source>
</reference>
<organism evidence="1 2">
    <name type="scientific">Ceratodon purpureus</name>
    <name type="common">Fire moss</name>
    <name type="synonym">Dicranum purpureum</name>
    <dbReference type="NCBI Taxonomy" id="3225"/>
    <lineage>
        <taxon>Eukaryota</taxon>
        <taxon>Viridiplantae</taxon>
        <taxon>Streptophyta</taxon>
        <taxon>Embryophyta</taxon>
        <taxon>Bryophyta</taxon>
        <taxon>Bryophytina</taxon>
        <taxon>Bryopsida</taxon>
        <taxon>Dicranidae</taxon>
        <taxon>Pseudoditrichales</taxon>
        <taxon>Ditrichaceae</taxon>
        <taxon>Ceratodon</taxon>
    </lineage>
</organism>
<sequence length="109" mass="12251">MLLRKICGSGSHTSAKLPTVRNPCTPFSQWRHQWRQQGVGHKEDPAAKRRDWGIAQIIFLVHSDPVKLLTSVKGETKGGEVKRTHNMPSISALLACFFDTKNLPFLQES</sequence>
<dbReference type="Proteomes" id="UP000822688">
    <property type="component" value="Chromosome 4"/>
</dbReference>
<keyword evidence="2" id="KW-1185">Reference proteome</keyword>
<evidence type="ECO:0000313" key="1">
    <source>
        <dbReference type="EMBL" id="KAG0579693.1"/>
    </source>
</evidence>